<dbReference type="AlphaFoldDB" id="A0A399NU53"/>
<sequence>MTGAPRTFLLAGHRGSMADCPENTMLSFTTAERAGADEIELDVRLTRDGQVVVLHDRTLERTAAAPGPHLDTPVEELTLAEVRSVDLGSGQRVPTLDEVLDRTRGLVQVEVKAPAAAGPLVALLRARGDADRARCTVISFHPQALVDVMAGLPDLPRGTGLLVADIDGEWRDAVAPTRARTIMLPWRGLTRSLVDGLHDAGLRVHASLLEGPGEVRRIVELDVDATTANHPRYARELLAANPGFVARFPGFGRAGA</sequence>
<dbReference type="InterPro" id="IPR017946">
    <property type="entry name" value="PLC-like_Pdiesterase_TIM-brl"/>
</dbReference>
<dbReference type="EMBL" id="QWEC01000061">
    <property type="protein sequence ID" value="RII97720.1"/>
    <property type="molecule type" value="Genomic_DNA"/>
</dbReference>
<dbReference type="Gene3D" id="3.20.20.190">
    <property type="entry name" value="Phosphatidylinositol (PI) phosphodiesterase"/>
    <property type="match status" value="1"/>
</dbReference>
<evidence type="ECO:0000259" key="1">
    <source>
        <dbReference type="PROSITE" id="PS51704"/>
    </source>
</evidence>
<proteinExistence type="predicted"/>
<accession>A0A399NU53</accession>
<gene>
    <name evidence="2" type="ORF">DZF96_06105</name>
</gene>
<evidence type="ECO:0000313" key="2">
    <source>
        <dbReference type="EMBL" id="RII97720.1"/>
    </source>
</evidence>
<dbReference type="RefSeq" id="WP_043588615.1">
    <property type="nucleotide sequence ID" value="NZ_QWEC01000061.1"/>
</dbReference>
<dbReference type="PANTHER" id="PTHR46211">
    <property type="entry name" value="GLYCEROPHOSPHORYL DIESTER PHOSPHODIESTERASE"/>
    <property type="match status" value="1"/>
</dbReference>
<dbReference type="SUPFAM" id="SSF51695">
    <property type="entry name" value="PLC-like phosphodiesterases"/>
    <property type="match status" value="1"/>
</dbReference>
<dbReference type="Pfam" id="PF03009">
    <property type="entry name" value="GDPD"/>
    <property type="match status" value="1"/>
</dbReference>
<dbReference type="InterPro" id="IPR030395">
    <property type="entry name" value="GP_PDE_dom"/>
</dbReference>
<dbReference type="PROSITE" id="PS51704">
    <property type="entry name" value="GP_PDE"/>
    <property type="match status" value="1"/>
</dbReference>
<dbReference type="GO" id="GO:0006629">
    <property type="term" value="P:lipid metabolic process"/>
    <property type="evidence" value="ECO:0007669"/>
    <property type="project" value="InterPro"/>
</dbReference>
<organism evidence="2 3">
    <name type="scientific">Clavibacter michiganensis</name>
    <dbReference type="NCBI Taxonomy" id="28447"/>
    <lineage>
        <taxon>Bacteria</taxon>
        <taxon>Bacillati</taxon>
        <taxon>Actinomycetota</taxon>
        <taxon>Actinomycetes</taxon>
        <taxon>Micrococcales</taxon>
        <taxon>Microbacteriaceae</taxon>
        <taxon>Clavibacter</taxon>
    </lineage>
</organism>
<dbReference type="Proteomes" id="UP000266298">
    <property type="component" value="Unassembled WGS sequence"/>
</dbReference>
<evidence type="ECO:0000313" key="3">
    <source>
        <dbReference type="Proteomes" id="UP000266298"/>
    </source>
</evidence>
<protein>
    <submittedName>
        <fullName evidence="2">Glycerophosphodiester phosphodiesterase</fullName>
    </submittedName>
</protein>
<name>A0A399NU53_9MICO</name>
<dbReference type="GO" id="GO:0008081">
    <property type="term" value="F:phosphoric diester hydrolase activity"/>
    <property type="evidence" value="ECO:0007669"/>
    <property type="project" value="InterPro"/>
</dbReference>
<dbReference type="PANTHER" id="PTHR46211:SF1">
    <property type="entry name" value="GLYCEROPHOSPHODIESTER PHOSPHODIESTERASE, CYTOPLASMIC"/>
    <property type="match status" value="1"/>
</dbReference>
<feature type="domain" description="GP-PDE" evidence="1">
    <location>
        <begin position="8"/>
        <end position="238"/>
    </location>
</feature>
<comment type="caution">
    <text evidence="2">The sequence shown here is derived from an EMBL/GenBank/DDBJ whole genome shotgun (WGS) entry which is preliminary data.</text>
</comment>
<reference evidence="2 3" key="1">
    <citation type="submission" date="2018-08" db="EMBL/GenBank/DDBJ databases">
        <title>Genome Sequence of Clavibacter michiganensis Subspecies type strains, and the Atypical Peach-Colored Strains Isolated from Tomato.</title>
        <authorList>
            <person name="Osdaghi E."/>
            <person name="Portier P."/>
            <person name="Briand M."/>
            <person name="Jacques M.-A."/>
        </authorList>
    </citation>
    <scope>NUCLEOTIDE SEQUENCE [LARGE SCALE GENOMIC DNA]</scope>
    <source>
        <strain evidence="2 3">CFBP 7493</strain>
    </source>
</reference>